<dbReference type="EMBL" id="ML995880">
    <property type="protein sequence ID" value="KAF2765979.1"/>
    <property type="molecule type" value="Genomic_DNA"/>
</dbReference>
<keyword evidence="2" id="KW-1185">Reference proteome</keyword>
<dbReference type="PANTHER" id="PTHR47260:SF6">
    <property type="entry name" value="THIOESTERASE DOMAIN-CONTAINING PROTEIN"/>
    <property type="match status" value="1"/>
</dbReference>
<accession>A0A6G1L0B6</accession>
<dbReference type="AlphaFoldDB" id="A0A6G1L0B6"/>
<proteinExistence type="predicted"/>
<dbReference type="InterPro" id="IPR052061">
    <property type="entry name" value="PTE-AB_protein"/>
</dbReference>
<dbReference type="CDD" id="cd03443">
    <property type="entry name" value="PaaI_thioesterase"/>
    <property type="match status" value="1"/>
</dbReference>
<dbReference type="Gene3D" id="3.10.129.10">
    <property type="entry name" value="Hotdog Thioesterase"/>
    <property type="match status" value="1"/>
</dbReference>
<sequence length="211" mass="23773">MQKKEDSKETFMRIPWAANLLSRPNIVLHVPNSRKPKASHEDSLYAETFKTRRTLRSCISFYQRPSPSDEKIEEVSTLYTLGDGLNGHPDIMHGGIVATVIDESMGILGSANQERRHLLKVQKGEAQGELPPPEMGTFTAFLHVNYLAPVQTPGAIMVTARYTKREGERKEWMEAVVKQHIPTGDDDYGEEVVCAKAEALFVKPKRRLTKL</sequence>
<dbReference type="OrthoDB" id="506431at2759"/>
<organism evidence="1 2">
    <name type="scientific">Teratosphaeria nubilosa</name>
    <dbReference type="NCBI Taxonomy" id="161662"/>
    <lineage>
        <taxon>Eukaryota</taxon>
        <taxon>Fungi</taxon>
        <taxon>Dikarya</taxon>
        <taxon>Ascomycota</taxon>
        <taxon>Pezizomycotina</taxon>
        <taxon>Dothideomycetes</taxon>
        <taxon>Dothideomycetidae</taxon>
        <taxon>Mycosphaerellales</taxon>
        <taxon>Teratosphaeriaceae</taxon>
        <taxon>Teratosphaeria</taxon>
    </lineage>
</organism>
<name>A0A6G1L0B6_9PEZI</name>
<protein>
    <recommendedName>
        <fullName evidence="3">Thioesterase domain-containing protein</fullName>
    </recommendedName>
</protein>
<dbReference type="SUPFAM" id="SSF54637">
    <property type="entry name" value="Thioesterase/thiol ester dehydrase-isomerase"/>
    <property type="match status" value="1"/>
</dbReference>
<evidence type="ECO:0008006" key="3">
    <source>
        <dbReference type="Google" id="ProtNLM"/>
    </source>
</evidence>
<dbReference type="InterPro" id="IPR029069">
    <property type="entry name" value="HotDog_dom_sf"/>
</dbReference>
<reference evidence="1" key="1">
    <citation type="journal article" date="2020" name="Stud. Mycol.">
        <title>101 Dothideomycetes genomes: a test case for predicting lifestyles and emergence of pathogens.</title>
        <authorList>
            <person name="Haridas S."/>
            <person name="Albert R."/>
            <person name="Binder M."/>
            <person name="Bloem J."/>
            <person name="Labutti K."/>
            <person name="Salamov A."/>
            <person name="Andreopoulos B."/>
            <person name="Baker S."/>
            <person name="Barry K."/>
            <person name="Bills G."/>
            <person name="Bluhm B."/>
            <person name="Cannon C."/>
            <person name="Castanera R."/>
            <person name="Culley D."/>
            <person name="Daum C."/>
            <person name="Ezra D."/>
            <person name="Gonzalez J."/>
            <person name="Henrissat B."/>
            <person name="Kuo A."/>
            <person name="Liang C."/>
            <person name="Lipzen A."/>
            <person name="Lutzoni F."/>
            <person name="Magnuson J."/>
            <person name="Mondo S."/>
            <person name="Nolan M."/>
            <person name="Ohm R."/>
            <person name="Pangilinan J."/>
            <person name="Park H.-J."/>
            <person name="Ramirez L."/>
            <person name="Alfaro M."/>
            <person name="Sun H."/>
            <person name="Tritt A."/>
            <person name="Yoshinaga Y."/>
            <person name="Zwiers L.-H."/>
            <person name="Turgeon B."/>
            <person name="Goodwin S."/>
            <person name="Spatafora J."/>
            <person name="Crous P."/>
            <person name="Grigoriev I."/>
        </authorList>
    </citation>
    <scope>NUCLEOTIDE SEQUENCE</scope>
    <source>
        <strain evidence="1">CBS 116005</strain>
    </source>
</reference>
<dbReference type="PANTHER" id="PTHR47260">
    <property type="entry name" value="UPF0644 PROTEIN PB2B4.06"/>
    <property type="match status" value="1"/>
</dbReference>
<evidence type="ECO:0000313" key="1">
    <source>
        <dbReference type="EMBL" id="KAF2765979.1"/>
    </source>
</evidence>
<dbReference type="Proteomes" id="UP000799436">
    <property type="component" value="Unassembled WGS sequence"/>
</dbReference>
<evidence type="ECO:0000313" key="2">
    <source>
        <dbReference type="Proteomes" id="UP000799436"/>
    </source>
</evidence>
<gene>
    <name evidence="1" type="ORF">EJ03DRAFT_345412</name>
</gene>